<dbReference type="InterPro" id="IPR036259">
    <property type="entry name" value="MFS_trans_sf"/>
</dbReference>
<evidence type="ECO:0000313" key="6">
    <source>
        <dbReference type="Proteomes" id="UP000749559"/>
    </source>
</evidence>
<dbReference type="PROSITE" id="PS50850">
    <property type="entry name" value="MFS"/>
    <property type="match status" value="1"/>
</dbReference>
<dbReference type="OrthoDB" id="6499973at2759"/>
<keyword evidence="6" id="KW-1185">Reference proteome</keyword>
<evidence type="ECO:0000259" key="4">
    <source>
        <dbReference type="PROSITE" id="PS50850"/>
    </source>
</evidence>
<feature type="region of interest" description="Disordered" evidence="2">
    <location>
        <begin position="754"/>
        <end position="779"/>
    </location>
</feature>
<protein>
    <recommendedName>
        <fullName evidence="4">Major facilitator superfamily (MFS) profile domain-containing protein</fullName>
    </recommendedName>
</protein>
<evidence type="ECO:0000256" key="2">
    <source>
        <dbReference type="SAM" id="MobiDB-lite"/>
    </source>
</evidence>
<dbReference type="PANTHER" id="PTHR11360">
    <property type="entry name" value="MONOCARBOXYLATE TRANSPORTER"/>
    <property type="match status" value="1"/>
</dbReference>
<feature type="domain" description="Major facilitator superfamily (MFS) profile" evidence="4">
    <location>
        <begin position="566"/>
        <end position="779"/>
    </location>
</feature>
<dbReference type="SUPFAM" id="SSF103473">
    <property type="entry name" value="MFS general substrate transporter"/>
    <property type="match status" value="1"/>
</dbReference>
<evidence type="ECO:0000256" key="1">
    <source>
        <dbReference type="ARBA" id="ARBA00004141"/>
    </source>
</evidence>
<dbReference type="Gene3D" id="1.20.1250.20">
    <property type="entry name" value="MFS general substrate transporter like domains"/>
    <property type="match status" value="2"/>
</dbReference>
<feature type="transmembrane region" description="Helical" evidence="3">
    <location>
        <begin position="80"/>
        <end position="101"/>
    </location>
</feature>
<feature type="transmembrane region" description="Helical" evidence="3">
    <location>
        <begin position="655"/>
        <end position="680"/>
    </location>
</feature>
<dbReference type="CDD" id="cd17352">
    <property type="entry name" value="MFS_MCT_SLC16"/>
    <property type="match status" value="1"/>
</dbReference>
<organism evidence="5 6">
    <name type="scientific">Owenia fusiformis</name>
    <name type="common">Polychaete worm</name>
    <dbReference type="NCBI Taxonomy" id="6347"/>
    <lineage>
        <taxon>Eukaryota</taxon>
        <taxon>Metazoa</taxon>
        <taxon>Spiralia</taxon>
        <taxon>Lophotrochozoa</taxon>
        <taxon>Annelida</taxon>
        <taxon>Polychaeta</taxon>
        <taxon>Sedentaria</taxon>
        <taxon>Canalipalpata</taxon>
        <taxon>Sabellida</taxon>
        <taxon>Oweniida</taxon>
        <taxon>Oweniidae</taxon>
        <taxon>Owenia</taxon>
    </lineage>
</organism>
<reference evidence="5" key="1">
    <citation type="submission" date="2022-03" db="EMBL/GenBank/DDBJ databases">
        <authorList>
            <person name="Martin C."/>
        </authorList>
    </citation>
    <scope>NUCLEOTIDE SEQUENCE</scope>
</reference>
<dbReference type="GO" id="GO:0008028">
    <property type="term" value="F:monocarboxylic acid transmembrane transporter activity"/>
    <property type="evidence" value="ECO:0007669"/>
    <property type="project" value="TreeGrafter"/>
</dbReference>
<feature type="compositionally biased region" description="Polar residues" evidence="2">
    <location>
        <begin position="313"/>
        <end position="351"/>
    </location>
</feature>
<feature type="region of interest" description="Disordered" evidence="2">
    <location>
        <begin position="375"/>
        <end position="435"/>
    </location>
</feature>
<gene>
    <name evidence="5" type="ORF">OFUS_LOCUS21903</name>
</gene>
<comment type="caution">
    <text evidence="5">The sequence shown here is derived from an EMBL/GenBank/DDBJ whole genome shotgun (WGS) entry which is preliminary data.</text>
</comment>
<feature type="region of interest" description="Disordered" evidence="2">
    <location>
        <begin position="1"/>
        <end position="29"/>
    </location>
</feature>
<dbReference type="EMBL" id="CAIIXF020000010">
    <property type="protein sequence ID" value="CAH1797665.1"/>
    <property type="molecule type" value="Genomic_DNA"/>
</dbReference>
<dbReference type="InterPro" id="IPR050327">
    <property type="entry name" value="Proton-linked_MCT"/>
</dbReference>
<accession>A0A8S4PVZ1</accession>
<proteinExistence type="predicted"/>
<name>A0A8S4PVZ1_OWEFU</name>
<dbReference type="PANTHER" id="PTHR11360:SF286">
    <property type="entry name" value="GH22266P"/>
    <property type="match status" value="1"/>
</dbReference>
<dbReference type="Pfam" id="PF07690">
    <property type="entry name" value="MFS_1"/>
    <property type="match status" value="2"/>
</dbReference>
<evidence type="ECO:0000313" key="5">
    <source>
        <dbReference type="EMBL" id="CAH1797665.1"/>
    </source>
</evidence>
<feature type="transmembrane region" description="Helical" evidence="3">
    <location>
        <begin position="692"/>
        <end position="715"/>
    </location>
</feature>
<feature type="compositionally biased region" description="Basic and acidic residues" evidence="2">
    <location>
        <begin position="387"/>
        <end position="397"/>
    </location>
</feature>
<feature type="transmembrane region" description="Helical" evidence="3">
    <location>
        <begin position="721"/>
        <end position="742"/>
    </location>
</feature>
<feature type="transmembrane region" description="Helical" evidence="3">
    <location>
        <begin position="632"/>
        <end position="649"/>
    </location>
</feature>
<dbReference type="InterPro" id="IPR020846">
    <property type="entry name" value="MFS_dom"/>
</dbReference>
<dbReference type="AlphaFoldDB" id="A0A8S4PVZ1"/>
<feature type="transmembrane region" description="Helical" evidence="3">
    <location>
        <begin position="132"/>
        <end position="159"/>
    </location>
</feature>
<dbReference type="GO" id="GO:0016020">
    <property type="term" value="C:membrane"/>
    <property type="evidence" value="ECO:0007669"/>
    <property type="project" value="UniProtKB-SubCell"/>
</dbReference>
<keyword evidence="3" id="KW-0812">Transmembrane</keyword>
<feature type="compositionally biased region" description="Polar residues" evidence="2">
    <location>
        <begin position="18"/>
        <end position="29"/>
    </location>
</feature>
<keyword evidence="3" id="KW-1133">Transmembrane helix</keyword>
<comment type="subcellular location">
    <subcellularLocation>
        <location evidence="1">Membrane</location>
        <topology evidence="1">Multi-pass membrane protein</topology>
    </subcellularLocation>
</comment>
<evidence type="ECO:0000256" key="3">
    <source>
        <dbReference type="SAM" id="Phobius"/>
    </source>
</evidence>
<feature type="transmembrane region" description="Helical" evidence="3">
    <location>
        <begin position="198"/>
        <end position="219"/>
    </location>
</feature>
<dbReference type="InterPro" id="IPR011701">
    <property type="entry name" value="MFS"/>
</dbReference>
<feature type="transmembrane region" description="Helical" evidence="3">
    <location>
        <begin position="108"/>
        <end position="126"/>
    </location>
</feature>
<sequence length="779" mass="84693">MTTGPTEFEKKRIRHASGESTTSNDSISNYIPTPPDGGWGWVIVVASMLNNCIVDGIAFTFGVFYMEFVVYFGASKGKTAMAGSLLCGMYLCAGPIVSALANRFGCRPVTVFGGLLASLGFFLCSFCDDINLFIFTYGVLGGVGFGFIYLPSCVAVSYYFEKKRALATGLAVCGSGIGTFLFAPFGRYLLDTLDWKNAMMIISGITLNACVLGMLFRPLEPAKKIHRPREKNIIDRLIENSKIMKRNRSESECSANINSIKYQTAIMEKVREAKLTREKIIRDEESESEMSSMPSLYFHSLRGVNSLGKDGTPINSRQNSIQYSRQNSKGDSKLGTSKSPPIMTPSITINSAPPRITVGDSDMEMSPSTDSYIPSGVAVDGKQGNDSVKDGLDKIPDDVLDDTTYIEGPVEIPTKENDTNGTVPKNGHVPNGNGVTSETAPMLINGSAKKNGHLNHLKTEHTYCASAGQLLVKPNKPRKPKTRVEQIQKQDYAKPLYRKDIFLSGSVLNIPQFRSQPNVKSYVTSITTIPDSVAPEKESKCWSCVPKSAKDTLQMMLDISILKDPKFLIICLGNVLLFIGFYIPFVYISDFAIENNVSTTEAAWLISVIGIANTLGRVFMGWVADFPKVDPLLLHNIALLISGIATMLAPFCTTYVPLMIFAGVFGLCVATFISLTSIVLCNILGLEKLTNAFGMLTLFRGISSIVGPPIAGSIYDSTGGYTVSFLLGGGMLLLSGIMHLTLHLPCLKPPAPPKMDEVVPSPESDDEDVEMLPTKDNIV</sequence>
<feature type="transmembrane region" description="Helical" evidence="3">
    <location>
        <begin position="567"/>
        <end position="587"/>
    </location>
</feature>
<dbReference type="Proteomes" id="UP000749559">
    <property type="component" value="Unassembled WGS sequence"/>
</dbReference>
<keyword evidence="3" id="KW-0472">Membrane</keyword>
<feature type="region of interest" description="Disordered" evidence="2">
    <location>
        <begin position="308"/>
        <end position="355"/>
    </location>
</feature>
<feature type="transmembrane region" description="Helical" evidence="3">
    <location>
        <begin position="602"/>
        <end position="620"/>
    </location>
</feature>
<feature type="transmembrane region" description="Helical" evidence="3">
    <location>
        <begin position="166"/>
        <end position="186"/>
    </location>
</feature>